<protein>
    <recommendedName>
        <fullName evidence="3">DUF2750 domain-containing protein</fullName>
    </recommendedName>
</protein>
<dbReference type="InterPro" id="IPR021284">
    <property type="entry name" value="DUF2750"/>
</dbReference>
<dbReference type="STRING" id="375760.SAMN04488073_1235"/>
<dbReference type="Pfam" id="PF11042">
    <property type="entry name" value="DUF2750"/>
    <property type="match status" value="1"/>
</dbReference>
<evidence type="ECO:0008006" key="3">
    <source>
        <dbReference type="Google" id="ProtNLM"/>
    </source>
</evidence>
<reference evidence="2" key="1">
    <citation type="submission" date="2016-10" db="EMBL/GenBank/DDBJ databases">
        <authorList>
            <person name="Varghese N."/>
            <person name="Submissions S."/>
        </authorList>
    </citation>
    <scope>NUCLEOTIDE SEQUENCE [LARGE SCALE GENOMIC DNA]</scope>
    <source>
        <strain evidence="2">CGMCC 1.6294</strain>
    </source>
</reference>
<sequence>MSNDELNRVSDMDGEDRYEYFLDQVAESREVWILVNGNSQFLKIASDDGDVEYLPVWPASELASAYANGEDSLTPRSITLPDFFRKWVPGLTGDGLEVGVFPGADGTVWLTEPEELKRDLQDVMSDF</sequence>
<dbReference type="AlphaFoldDB" id="A0A1I6GNW9"/>
<dbReference type="OrthoDB" id="2936081at2"/>
<name>A0A1I6GNW9_9GAMM</name>
<organism evidence="1 2">
    <name type="scientific">Marinobacter gudaonensis</name>
    <dbReference type="NCBI Taxonomy" id="375760"/>
    <lineage>
        <taxon>Bacteria</taxon>
        <taxon>Pseudomonadati</taxon>
        <taxon>Pseudomonadota</taxon>
        <taxon>Gammaproteobacteria</taxon>
        <taxon>Pseudomonadales</taxon>
        <taxon>Marinobacteraceae</taxon>
        <taxon>Marinobacter</taxon>
    </lineage>
</organism>
<evidence type="ECO:0000313" key="1">
    <source>
        <dbReference type="EMBL" id="SFR43821.1"/>
    </source>
</evidence>
<dbReference type="Proteomes" id="UP000199290">
    <property type="component" value="Unassembled WGS sequence"/>
</dbReference>
<proteinExistence type="predicted"/>
<accession>A0A1I6GNW9</accession>
<gene>
    <name evidence="1" type="ORF">SAMN04488073_1235</name>
</gene>
<dbReference type="EMBL" id="FOYV01000001">
    <property type="protein sequence ID" value="SFR43821.1"/>
    <property type="molecule type" value="Genomic_DNA"/>
</dbReference>
<evidence type="ECO:0000313" key="2">
    <source>
        <dbReference type="Proteomes" id="UP000199290"/>
    </source>
</evidence>
<keyword evidence="2" id="KW-1185">Reference proteome</keyword>
<dbReference type="RefSeq" id="WP_091987242.1">
    <property type="nucleotide sequence ID" value="NZ_FOYV01000001.1"/>
</dbReference>